<organism evidence="1">
    <name type="scientific">marine metagenome</name>
    <dbReference type="NCBI Taxonomy" id="408172"/>
    <lineage>
        <taxon>unclassified sequences</taxon>
        <taxon>metagenomes</taxon>
        <taxon>ecological metagenomes</taxon>
    </lineage>
</organism>
<feature type="non-terminal residue" evidence="1">
    <location>
        <position position="1"/>
    </location>
</feature>
<feature type="non-terminal residue" evidence="1">
    <location>
        <position position="237"/>
    </location>
</feature>
<proteinExistence type="predicted"/>
<gene>
    <name evidence="1" type="ORF">METZ01_LOCUS491905</name>
</gene>
<protein>
    <submittedName>
        <fullName evidence="1">Uncharacterized protein</fullName>
    </submittedName>
</protein>
<evidence type="ECO:0000313" key="1">
    <source>
        <dbReference type="EMBL" id="SVE39051.1"/>
    </source>
</evidence>
<sequence>DSLGLDIDADSTVTSLSVGHITPVSIASNKTLSGAITVSAGSVKLNETGTLASTVSMSGGTLDADKNLTVSGALTHTADITIDVATNKTLTYSGAAISLGANTITLSGGGSLVSGGLTLNNANSKLLLNSMTLDSASTSANSLGIDVDANSTVTSLSVGHITPVSIAAGKSLSGAITVSAGSIKLNETGTLASTIAMSGGTLDADESSTVSGALTQLADITIDVATGKTLTYSGAAV</sequence>
<dbReference type="AlphaFoldDB" id="A0A383D3R2"/>
<accession>A0A383D3R2</accession>
<name>A0A383D3R2_9ZZZZ</name>
<reference evidence="1" key="1">
    <citation type="submission" date="2018-05" db="EMBL/GenBank/DDBJ databases">
        <authorList>
            <person name="Lanie J.A."/>
            <person name="Ng W.-L."/>
            <person name="Kazmierczak K.M."/>
            <person name="Andrzejewski T.M."/>
            <person name="Davidsen T.M."/>
            <person name="Wayne K.J."/>
            <person name="Tettelin H."/>
            <person name="Glass J.I."/>
            <person name="Rusch D."/>
            <person name="Podicherti R."/>
            <person name="Tsui H.-C.T."/>
            <person name="Winkler M.E."/>
        </authorList>
    </citation>
    <scope>NUCLEOTIDE SEQUENCE</scope>
</reference>
<dbReference type="EMBL" id="UINC01214014">
    <property type="protein sequence ID" value="SVE39051.1"/>
    <property type="molecule type" value="Genomic_DNA"/>
</dbReference>